<dbReference type="InterPro" id="IPR003835">
    <property type="entry name" value="Glyco_trans_19"/>
</dbReference>
<dbReference type="EMBL" id="JBHUOZ010000003">
    <property type="protein sequence ID" value="MFD2920193.1"/>
    <property type="molecule type" value="Genomic_DNA"/>
</dbReference>
<evidence type="ECO:0000313" key="11">
    <source>
        <dbReference type="EMBL" id="MFD2920193.1"/>
    </source>
</evidence>
<comment type="function">
    <text evidence="1">Condensation of UDP-2,3-diacylglucosamine and 2,3-diacylglucosamine-1-phosphate to form lipid A disaccharide, a precursor of lipid A, a phosphorylated glycolipid that anchors the lipopolysaccharide to the outer membrane of the cell.</text>
</comment>
<proteinExistence type="predicted"/>
<evidence type="ECO:0000256" key="2">
    <source>
        <dbReference type="ARBA" id="ARBA00012687"/>
    </source>
</evidence>
<keyword evidence="7 11" id="KW-0808">Transferase</keyword>
<sequence>MKPDTTKYYIIAGEASGDLHGSNLIKAMKVLQPGADFRAWGGDKMQAAGATLVKHYRDLAFMGFVEVVMNLRTIFKNLALCKQDISNYKPDAIILVDYPGFNLRIAKWAKEQGIKVIYYISPQVWAWKANRVKMMKQCIDKMLVILPFEKDYFKNKWNWEVEYVGHPLVNVIDEAMQQQPVQKLSGKPVVALLPGSRKQEIKVKLPIMLQVAKQFADYQFIVAKAPGLDESFYDEMLQGYGNVSYVSNQTYNLLRQSSAALVTSGTATLETALFGVPEVVCYKGSPISYAIAKRVISIKYISLVNLIMDKPVVKELIQHELTPANITKELEALLHDPQRKQELASDYKALKELLSQGGNASEKAARSIVDFLAA</sequence>
<accession>A0ABW6A7P5</accession>
<evidence type="ECO:0000256" key="10">
    <source>
        <dbReference type="NCBIfam" id="TIGR00215"/>
    </source>
</evidence>
<keyword evidence="12" id="KW-1185">Reference proteome</keyword>
<keyword evidence="6 11" id="KW-0328">Glycosyltransferase</keyword>
<evidence type="ECO:0000256" key="5">
    <source>
        <dbReference type="ARBA" id="ARBA00022556"/>
    </source>
</evidence>
<keyword evidence="5" id="KW-0441">Lipid A biosynthesis</keyword>
<comment type="caution">
    <text evidence="11">The sequence shown here is derived from an EMBL/GenBank/DDBJ whole genome shotgun (WGS) entry which is preliminary data.</text>
</comment>
<evidence type="ECO:0000313" key="12">
    <source>
        <dbReference type="Proteomes" id="UP001597511"/>
    </source>
</evidence>
<protein>
    <recommendedName>
        <fullName evidence="3 10">Lipid-A-disaccharide synthase</fullName>
        <ecNumber evidence="2 10">2.4.1.182</ecNumber>
    </recommendedName>
</protein>
<evidence type="ECO:0000256" key="7">
    <source>
        <dbReference type="ARBA" id="ARBA00022679"/>
    </source>
</evidence>
<dbReference type="PANTHER" id="PTHR30372">
    <property type="entry name" value="LIPID-A-DISACCHARIDE SYNTHASE"/>
    <property type="match status" value="1"/>
</dbReference>
<dbReference type="SUPFAM" id="SSF53756">
    <property type="entry name" value="UDP-Glycosyltransferase/glycogen phosphorylase"/>
    <property type="match status" value="1"/>
</dbReference>
<dbReference type="Proteomes" id="UP001597511">
    <property type="component" value="Unassembled WGS sequence"/>
</dbReference>
<dbReference type="RefSeq" id="WP_386098178.1">
    <property type="nucleotide sequence ID" value="NZ_JBHUOZ010000003.1"/>
</dbReference>
<dbReference type="Pfam" id="PF02684">
    <property type="entry name" value="LpxB"/>
    <property type="match status" value="1"/>
</dbReference>
<evidence type="ECO:0000256" key="6">
    <source>
        <dbReference type="ARBA" id="ARBA00022676"/>
    </source>
</evidence>
<dbReference type="PANTHER" id="PTHR30372:SF4">
    <property type="entry name" value="LIPID-A-DISACCHARIDE SYNTHASE, MITOCHONDRIAL-RELATED"/>
    <property type="match status" value="1"/>
</dbReference>
<dbReference type="NCBIfam" id="TIGR00215">
    <property type="entry name" value="lpxB"/>
    <property type="match status" value="1"/>
</dbReference>
<reference evidence="12" key="1">
    <citation type="journal article" date="2019" name="Int. J. Syst. Evol. Microbiol.">
        <title>The Global Catalogue of Microorganisms (GCM) 10K type strain sequencing project: providing services to taxonomists for standard genome sequencing and annotation.</title>
        <authorList>
            <consortium name="The Broad Institute Genomics Platform"/>
            <consortium name="The Broad Institute Genome Sequencing Center for Infectious Disease"/>
            <person name="Wu L."/>
            <person name="Ma J."/>
        </authorList>
    </citation>
    <scope>NUCLEOTIDE SEQUENCE [LARGE SCALE GENOMIC DNA]</scope>
    <source>
        <strain evidence="12">KCTC 23299</strain>
    </source>
</reference>
<evidence type="ECO:0000256" key="9">
    <source>
        <dbReference type="ARBA" id="ARBA00048975"/>
    </source>
</evidence>
<keyword evidence="4" id="KW-0444">Lipid biosynthesis</keyword>
<dbReference type="EC" id="2.4.1.182" evidence="2 10"/>
<name>A0ABW6A7P5_9BACT</name>
<dbReference type="GO" id="GO:0008915">
    <property type="term" value="F:lipid-A-disaccharide synthase activity"/>
    <property type="evidence" value="ECO:0007669"/>
    <property type="project" value="UniProtKB-EC"/>
</dbReference>
<evidence type="ECO:0000256" key="4">
    <source>
        <dbReference type="ARBA" id="ARBA00022516"/>
    </source>
</evidence>
<evidence type="ECO:0000256" key="1">
    <source>
        <dbReference type="ARBA" id="ARBA00002056"/>
    </source>
</evidence>
<evidence type="ECO:0000256" key="3">
    <source>
        <dbReference type="ARBA" id="ARBA00020902"/>
    </source>
</evidence>
<keyword evidence="8" id="KW-0443">Lipid metabolism</keyword>
<organism evidence="11 12">
    <name type="scientific">Terrimonas rubra</name>
    <dbReference type="NCBI Taxonomy" id="1035890"/>
    <lineage>
        <taxon>Bacteria</taxon>
        <taxon>Pseudomonadati</taxon>
        <taxon>Bacteroidota</taxon>
        <taxon>Chitinophagia</taxon>
        <taxon>Chitinophagales</taxon>
        <taxon>Chitinophagaceae</taxon>
        <taxon>Terrimonas</taxon>
    </lineage>
</organism>
<gene>
    <name evidence="11" type="primary">lpxB</name>
    <name evidence="11" type="ORF">ACFS6H_10765</name>
</gene>
<comment type="catalytic activity">
    <reaction evidence="9">
        <text>a lipid X + a UDP-2-N,3-O-bis[(3R)-3-hydroxyacyl]-alpha-D-glucosamine = a lipid A disaccharide + UDP + H(+)</text>
        <dbReference type="Rhea" id="RHEA:67828"/>
        <dbReference type="ChEBI" id="CHEBI:15378"/>
        <dbReference type="ChEBI" id="CHEBI:58223"/>
        <dbReference type="ChEBI" id="CHEBI:137748"/>
        <dbReference type="ChEBI" id="CHEBI:176338"/>
        <dbReference type="ChEBI" id="CHEBI:176343"/>
        <dbReference type="EC" id="2.4.1.182"/>
    </reaction>
</comment>
<evidence type="ECO:0000256" key="8">
    <source>
        <dbReference type="ARBA" id="ARBA00023098"/>
    </source>
</evidence>